<gene>
    <name evidence="1" type="ORF">EWB00_007769</name>
</gene>
<organism evidence="1 2">
    <name type="scientific">Schistosoma japonicum</name>
    <name type="common">Blood fluke</name>
    <dbReference type="NCBI Taxonomy" id="6182"/>
    <lineage>
        <taxon>Eukaryota</taxon>
        <taxon>Metazoa</taxon>
        <taxon>Spiralia</taxon>
        <taxon>Lophotrochozoa</taxon>
        <taxon>Platyhelminthes</taxon>
        <taxon>Trematoda</taxon>
        <taxon>Digenea</taxon>
        <taxon>Strigeidida</taxon>
        <taxon>Schistosomatoidea</taxon>
        <taxon>Schistosomatidae</taxon>
        <taxon>Schistosoma</taxon>
    </lineage>
</organism>
<dbReference type="Proteomes" id="UP000311919">
    <property type="component" value="Unassembled WGS sequence"/>
</dbReference>
<evidence type="ECO:0000313" key="1">
    <source>
        <dbReference type="EMBL" id="TNN07338.1"/>
    </source>
</evidence>
<dbReference type="AlphaFoldDB" id="A0A4Z2CTC1"/>
<sequence length="325" mass="38027">MNHLYKTNQKSATPKQRWDLLKSLYKDRDVNEVNKRLQEIALGHRNEITSQQDIAEQRAIIRQNEIHKVALEIYRNKFSNESSKGLWQKVLQGHHRLFPNFLNSLNTKLDSPPTSSAKLSVKQKEVKKTINNDRRREERDKKGTFSVLRKCQQELRRPLPRPKTRLLLSAPKVKRIRKRPASTSDSTRSTLMSQLTQAVGSVSQRKLCFLSRSYLELENQIHVERRKNRQQLKSCRSLTPDVSLPADEIDDVNSVRSIRSRPSQIIPATEREQKLRKYFYLFKIQQTELQEKVNKFCDDISKFTKKSPYISENVLPDNALSIGMF</sequence>
<reference evidence="1 2" key="1">
    <citation type="submission" date="2019-03" db="EMBL/GenBank/DDBJ databases">
        <title>An improved genome assembly of the fluke Schistosoma japonicum.</title>
        <authorList>
            <person name="Hu W."/>
            <person name="Luo F."/>
            <person name="Yin M."/>
            <person name="Mo X."/>
            <person name="Sun C."/>
            <person name="Wu Q."/>
            <person name="Zhu B."/>
            <person name="Xiang M."/>
            <person name="Wang J."/>
            <person name="Wang Y."/>
            <person name="Zhang T."/>
            <person name="Xu B."/>
            <person name="Zheng H."/>
            <person name="Feng Z."/>
        </authorList>
    </citation>
    <scope>NUCLEOTIDE SEQUENCE [LARGE SCALE GENOMIC DNA]</scope>
    <source>
        <strain evidence="1">HuSjv2</strain>
        <tissue evidence="1">Worms</tissue>
    </source>
</reference>
<accession>A0A4Z2CTC1</accession>
<comment type="caution">
    <text evidence="1">The sequence shown here is derived from an EMBL/GenBank/DDBJ whole genome shotgun (WGS) entry which is preliminary data.</text>
</comment>
<protein>
    <submittedName>
        <fullName evidence="1">Uncharacterized protein</fullName>
    </submittedName>
</protein>
<proteinExistence type="predicted"/>
<name>A0A4Z2CTC1_SCHJA</name>
<dbReference type="EMBL" id="SKCS01000432">
    <property type="protein sequence ID" value="TNN07338.1"/>
    <property type="molecule type" value="Genomic_DNA"/>
</dbReference>
<evidence type="ECO:0000313" key="2">
    <source>
        <dbReference type="Proteomes" id="UP000311919"/>
    </source>
</evidence>
<keyword evidence="2" id="KW-1185">Reference proteome</keyword>
<dbReference type="OrthoDB" id="6231826at2759"/>